<dbReference type="Pfam" id="PF16198">
    <property type="entry name" value="TruB_C_2"/>
    <property type="match status" value="1"/>
</dbReference>
<evidence type="ECO:0000259" key="8">
    <source>
        <dbReference type="Pfam" id="PF16198"/>
    </source>
</evidence>
<accession>A0A1V4IC91</accession>
<keyword evidence="4 5" id="KW-0413">Isomerase</keyword>
<gene>
    <name evidence="5 9" type="primary">truB</name>
    <name evidence="9" type="ORF">CLOTH_04200</name>
</gene>
<reference evidence="9 10" key="1">
    <citation type="submission" date="2017-03" db="EMBL/GenBank/DDBJ databases">
        <title>Genome sequence of Clostridium thermoalcaliphilum DSM 7309.</title>
        <authorList>
            <person name="Poehlein A."/>
            <person name="Daniel R."/>
        </authorList>
    </citation>
    <scope>NUCLEOTIDE SEQUENCE [LARGE SCALE GENOMIC DNA]</scope>
    <source>
        <strain evidence="9 10">DSM 7309</strain>
    </source>
</reference>
<keyword evidence="3 5" id="KW-0819">tRNA processing</keyword>
<organism evidence="9 10">
    <name type="scientific">Alkalithermobacter paradoxus</name>
    <dbReference type="NCBI Taxonomy" id="29349"/>
    <lineage>
        <taxon>Bacteria</taxon>
        <taxon>Bacillati</taxon>
        <taxon>Bacillota</taxon>
        <taxon>Clostridia</taxon>
        <taxon>Peptostreptococcales</taxon>
        <taxon>Tepidibacteraceae</taxon>
        <taxon>Alkalithermobacter</taxon>
    </lineage>
</organism>
<dbReference type="GO" id="GO:0003723">
    <property type="term" value="F:RNA binding"/>
    <property type="evidence" value="ECO:0007669"/>
    <property type="project" value="InterPro"/>
</dbReference>
<feature type="active site" description="Nucleophile" evidence="5">
    <location>
        <position position="38"/>
    </location>
</feature>
<evidence type="ECO:0000259" key="7">
    <source>
        <dbReference type="Pfam" id="PF09157"/>
    </source>
</evidence>
<comment type="similarity">
    <text evidence="2 5">Belongs to the pseudouridine synthase TruB family. Type 1 subfamily.</text>
</comment>
<dbReference type="FunFam" id="3.30.2350.10:FF:000011">
    <property type="entry name" value="tRNA pseudouridine synthase B"/>
    <property type="match status" value="1"/>
</dbReference>
<dbReference type="Proteomes" id="UP000190140">
    <property type="component" value="Unassembled WGS sequence"/>
</dbReference>
<dbReference type="Pfam" id="PF09157">
    <property type="entry name" value="TruB-C_2"/>
    <property type="match status" value="1"/>
</dbReference>
<dbReference type="InterPro" id="IPR014780">
    <property type="entry name" value="tRNA_psdUridine_synth_TruB"/>
</dbReference>
<evidence type="ECO:0000256" key="2">
    <source>
        <dbReference type="ARBA" id="ARBA00005642"/>
    </source>
</evidence>
<dbReference type="Gene3D" id="2.30.130.10">
    <property type="entry name" value="PUA domain"/>
    <property type="match status" value="1"/>
</dbReference>
<evidence type="ECO:0000259" key="6">
    <source>
        <dbReference type="Pfam" id="PF01509"/>
    </source>
</evidence>
<feature type="domain" description="Pseudouridine synthase II N-terminal" evidence="6">
    <location>
        <begin position="23"/>
        <end position="172"/>
    </location>
</feature>
<dbReference type="PANTHER" id="PTHR13767:SF2">
    <property type="entry name" value="PSEUDOURIDYLATE SYNTHASE TRUB1"/>
    <property type="match status" value="1"/>
</dbReference>
<evidence type="ECO:0000256" key="5">
    <source>
        <dbReference type="HAMAP-Rule" id="MF_01080"/>
    </source>
</evidence>
<comment type="function">
    <text evidence="5">Responsible for synthesis of pseudouridine from uracil-55 in the psi GC loop of transfer RNAs.</text>
</comment>
<evidence type="ECO:0000256" key="1">
    <source>
        <dbReference type="ARBA" id="ARBA00000385"/>
    </source>
</evidence>
<keyword evidence="10" id="KW-1185">Reference proteome</keyword>
<comment type="caution">
    <text evidence="9">The sequence shown here is derived from an EMBL/GenBank/DDBJ whole genome shotgun (WGS) entry which is preliminary data.</text>
</comment>
<evidence type="ECO:0000256" key="3">
    <source>
        <dbReference type="ARBA" id="ARBA00022694"/>
    </source>
</evidence>
<dbReference type="CDD" id="cd02573">
    <property type="entry name" value="PseudoU_synth_EcTruB"/>
    <property type="match status" value="1"/>
</dbReference>
<dbReference type="HAMAP" id="MF_01080">
    <property type="entry name" value="TruB_bact"/>
    <property type="match status" value="1"/>
</dbReference>
<dbReference type="GO" id="GO:0031119">
    <property type="term" value="P:tRNA pseudouridine synthesis"/>
    <property type="evidence" value="ECO:0007669"/>
    <property type="project" value="UniProtKB-UniRule"/>
</dbReference>
<dbReference type="AlphaFoldDB" id="A0A1V4IC91"/>
<dbReference type="InterPro" id="IPR002501">
    <property type="entry name" value="PsdUridine_synth_N"/>
</dbReference>
<dbReference type="GO" id="GO:1990481">
    <property type="term" value="P:mRNA pseudouridine synthesis"/>
    <property type="evidence" value="ECO:0007669"/>
    <property type="project" value="TreeGrafter"/>
</dbReference>
<dbReference type="Pfam" id="PF01509">
    <property type="entry name" value="TruB_N"/>
    <property type="match status" value="1"/>
</dbReference>
<dbReference type="InterPro" id="IPR020103">
    <property type="entry name" value="PsdUridine_synth_cat_dom_sf"/>
</dbReference>
<dbReference type="OrthoDB" id="9802309at2"/>
<dbReference type="InterPro" id="IPR032819">
    <property type="entry name" value="TruB_C"/>
</dbReference>
<dbReference type="GO" id="GO:0160148">
    <property type="term" value="F:tRNA pseudouridine(55) synthase activity"/>
    <property type="evidence" value="ECO:0007669"/>
    <property type="project" value="UniProtKB-EC"/>
</dbReference>
<evidence type="ECO:0000313" key="9">
    <source>
        <dbReference type="EMBL" id="OPJ57137.1"/>
    </source>
</evidence>
<dbReference type="InterPro" id="IPR015240">
    <property type="entry name" value="tRNA_sdUridine_synth_fam1_C"/>
</dbReference>
<evidence type="ECO:0000256" key="4">
    <source>
        <dbReference type="ARBA" id="ARBA00023235"/>
    </source>
</evidence>
<dbReference type="PANTHER" id="PTHR13767">
    <property type="entry name" value="TRNA-PSEUDOURIDINE SYNTHASE"/>
    <property type="match status" value="1"/>
</dbReference>
<dbReference type="EC" id="5.4.99.25" evidence="5"/>
<name>A0A1V4IC91_9FIRM</name>
<sequence length="300" mass="33720">MNGIINILKPTGMTSHDVVHNVRKIMSIKKVGHTGTLDPNAAGVLPICIGKGTKIADLLLNKEKSYRAELTLGVETDTYDSFGSVVQRKKVKGISDIDIIKAFEKFKGEIYQTPPVYSAIKMNGKKLYELARQGKTDIDIKSRKVFIKHLEILSIKNNKILFDLTCSKGTYVRSICKDIGDELGCGGHMSFLLRTSSGPFKITNSITLEELQEYKDKDQGKYLFDVDFCLDEYKSIHIKESALKSFLNGAYVSKKGLIDVEESTYTKEELVRVYCNGKFYGIGKIAEVDNMLLRNFKLFI</sequence>
<evidence type="ECO:0000313" key="10">
    <source>
        <dbReference type="Proteomes" id="UP000190140"/>
    </source>
</evidence>
<proteinExistence type="inferred from homology"/>
<protein>
    <recommendedName>
        <fullName evidence="5">tRNA pseudouridine synthase B</fullName>
        <ecNumber evidence="5">5.4.99.25</ecNumber>
    </recommendedName>
    <alternativeName>
        <fullName evidence="5">tRNA pseudouridine(55) synthase</fullName>
        <shortName evidence="5">Psi55 synthase</shortName>
    </alternativeName>
    <alternativeName>
        <fullName evidence="5">tRNA pseudouridylate synthase</fullName>
    </alternativeName>
    <alternativeName>
        <fullName evidence="5">tRNA-uridine isomerase</fullName>
    </alternativeName>
</protein>
<feature type="domain" description="tRNA pseudouridine synthase II TruB subfamily 1 C-terminal" evidence="7">
    <location>
        <begin position="236"/>
        <end position="286"/>
    </location>
</feature>
<dbReference type="EMBL" id="MZGW01000001">
    <property type="protein sequence ID" value="OPJ57137.1"/>
    <property type="molecule type" value="Genomic_DNA"/>
</dbReference>
<dbReference type="RefSeq" id="WP_079410761.1">
    <property type="nucleotide sequence ID" value="NZ_MZGW01000001.1"/>
</dbReference>
<dbReference type="STRING" id="29349.CLOTH_04200"/>
<comment type="catalytic activity">
    <reaction evidence="1 5">
        <text>uridine(55) in tRNA = pseudouridine(55) in tRNA</text>
        <dbReference type="Rhea" id="RHEA:42532"/>
        <dbReference type="Rhea" id="RHEA-COMP:10101"/>
        <dbReference type="Rhea" id="RHEA-COMP:10102"/>
        <dbReference type="ChEBI" id="CHEBI:65314"/>
        <dbReference type="ChEBI" id="CHEBI:65315"/>
        <dbReference type="EC" id="5.4.99.25"/>
    </reaction>
</comment>
<dbReference type="InterPro" id="IPR036974">
    <property type="entry name" value="PUA_sf"/>
</dbReference>
<dbReference type="PROSITE" id="PS50890">
    <property type="entry name" value="PUA"/>
    <property type="match status" value="1"/>
</dbReference>
<dbReference type="SUPFAM" id="SSF55120">
    <property type="entry name" value="Pseudouridine synthase"/>
    <property type="match status" value="1"/>
</dbReference>
<dbReference type="Gene3D" id="3.30.2350.10">
    <property type="entry name" value="Pseudouridine synthase"/>
    <property type="match status" value="1"/>
</dbReference>
<feature type="domain" description="tRNA pseudouridylate synthase B C-terminal" evidence="8">
    <location>
        <begin position="173"/>
        <end position="224"/>
    </location>
</feature>
<dbReference type="NCBIfam" id="TIGR00431">
    <property type="entry name" value="TruB"/>
    <property type="match status" value="1"/>
</dbReference>